<comment type="caution">
    <text evidence="11">The sequence shown here is derived from an EMBL/GenBank/DDBJ whole genome shotgun (WGS) entry which is preliminary data.</text>
</comment>
<dbReference type="Proteomes" id="UP001147746">
    <property type="component" value="Unassembled WGS sequence"/>
</dbReference>
<dbReference type="InterPro" id="IPR026030">
    <property type="entry name" value="Pur-cyt_permease_Fcy2/21/22"/>
</dbReference>
<feature type="transmembrane region" description="Helical" evidence="10">
    <location>
        <begin position="228"/>
        <end position="247"/>
    </location>
</feature>
<dbReference type="Pfam" id="PF02133">
    <property type="entry name" value="Transp_cyt_pur"/>
    <property type="match status" value="1"/>
</dbReference>
<organism evidence="11 12">
    <name type="scientific">Penicillium atrosanguineum</name>
    <dbReference type="NCBI Taxonomy" id="1132637"/>
    <lineage>
        <taxon>Eukaryota</taxon>
        <taxon>Fungi</taxon>
        <taxon>Dikarya</taxon>
        <taxon>Ascomycota</taxon>
        <taxon>Pezizomycotina</taxon>
        <taxon>Eurotiomycetes</taxon>
        <taxon>Eurotiomycetidae</taxon>
        <taxon>Eurotiales</taxon>
        <taxon>Aspergillaceae</taxon>
        <taxon>Penicillium</taxon>
    </lineage>
</organism>
<evidence type="ECO:0000256" key="10">
    <source>
        <dbReference type="SAM" id="Phobius"/>
    </source>
</evidence>
<feature type="transmembrane region" description="Helical" evidence="10">
    <location>
        <begin position="462"/>
        <end position="482"/>
    </location>
</feature>
<feature type="transmembrane region" description="Helical" evidence="10">
    <location>
        <begin position="296"/>
        <end position="316"/>
    </location>
</feature>
<feature type="region of interest" description="Disordered" evidence="9">
    <location>
        <begin position="1"/>
        <end position="26"/>
    </location>
</feature>
<feature type="compositionally biased region" description="Basic and acidic residues" evidence="9">
    <location>
        <begin position="1"/>
        <end position="17"/>
    </location>
</feature>
<keyword evidence="7 8" id="KW-0472">Membrane</keyword>
<dbReference type="PANTHER" id="PTHR31806:SF16">
    <property type="entry name" value="PURINE-CYTOSINE TRANSPORTER (EUROFUNG)"/>
    <property type="match status" value="1"/>
</dbReference>
<comment type="subcellular location">
    <subcellularLocation>
        <location evidence="1">Membrane</location>
        <topology evidence="1">Multi-pass membrane protein</topology>
    </subcellularLocation>
</comment>
<evidence type="ECO:0000313" key="11">
    <source>
        <dbReference type="EMBL" id="KAJ5325096.1"/>
    </source>
</evidence>
<evidence type="ECO:0000256" key="2">
    <source>
        <dbReference type="ARBA" id="ARBA00008974"/>
    </source>
</evidence>
<reference evidence="11" key="2">
    <citation type="journal article" date="2023" name="IMA Fungus">
        <title>Comparative genomic study of the Penicillium genus elucidates a diverse pangenome and 15 lateral gene transfer events.</title>
        <authorList>
            <person name="Petersen C."/>
            <person name="Sorensen T."/>
            <person name="Nielsen M.R."/>
            <person name="Sondergaard T.E."/>
            <person name="Sorensen J.L."/>
            <person name="Fitzpatrick D.A."/>
            <person name="Frisvad J.C."/>
            <person name="Nielsen K.L."/>
        </authorList>
    </citation>
    <scope>NUCLEOTIDE SEQUENCE</scope>
    <source>
        <strain evidence="11">IBT 21472</strain>
    </source>
</reference>
<keyword evidence="12" id="KW-1185">Reference proteome</keyword>
<feature type="transmembrane region" description="Helical" evidence="10">
    <location>
        <begin position="267"/>
        <end position="289"/>
    </location>
</feature>
<keyword evidence="4" id="KW-0597">Phosphoprotein</keyword>
<feature type="transmembrane region" description="Helical" evidence="10">
    <location>
        <begin position="87"/>
        <end position="110"/>
    </location>
</feature>
<evidence type="ECO:0000256" key="9">
    <source>
        <dbReference type="SAM" id="MobiDB-lite"/>
    </source>
</evidence>
<dbReference type="GO" id="GO:0022857">
    <property type="term" value="F:transmembrane transporter activity"/>
    <property type="evidence" value="ECO:0007669"/>
    <property type="project" value="InterPro"/>
</dbReference>
<dbReference type="GO" id="GO:0000329">
    <property type="term" value="C:fungal-type vacuole membrane"/>
    <property type="evidence" value="ECO:0007669"/>
    <property type="project" value="TreeGrafter"/>
</dbReference>
<feature type="transmembrane region" description="Helical" evidence="10">
    <location>
        <begin position="392"/>
        <end position="411"/>
    </location>
</feature>
<dbReference type="OrthoDB" id="2116389at2759"/>
<feature type="transmembrane region" description="Helical" evidence="10">
    <location>
        <begin position="494"/>
        <end position="516"/>
    </location>
</feature>
<name>A0A9W9HJJ7_9EURO</name>
<dbReference type="Gene3D" id="1.10.4160.10">
    <property type="entry name" value="Hydantoin permease"/>
    <property type="match status" value="1"/>
</dbReference>
<dbReference type="GO" id="GO:0015851">
    <property type="term" value="P:nucleobase transport"/>
    <property type="evidence" value="ECO:0007669"/>
    <property type="project" value="UniProtKB-ARBA"/>
</dbReference>
<evidence type="ECO:0000256" key="3">
    <source>
        <dbReference type="ARBA" id="ARBA00022448"/>
    </source>
</evidence>
<sequence length="526" mass="56809">MGDKRISETKEKPREDAIATNSTHQPTAAPYDLMSATEAGIVAAYVQPRNTMERWVNKLESLAGIEARGIERVPESIKAEKTTTGDYVQMCLIWLSANLTANNMMIGMLGPLNFALGLRDSMLLATFGSLIGGAGSSYIASFGPASGNRTLVIARYTMGWFPSRLCVALNIVIMLGYGIIDILAAGEIMSAVNGKGMSVIVGVIVAAAISLVICVVGIRLFHSYERWAWLPQVIVVLILIGVSGPYWDPTSLSSGSGAAKSADQASFFFLCLASPLSWSPAAADFFVYFPTNCKRWKVALATTLGLGGSCMISYYIGVGLASGVAGKESWAVAADKGLGILLVEAYRPLGAFGNFCSVVIALGVISNNIPGTYSAALSFQLLGCWMQKLPRFLWTVIVVIIYTSCACVGRNELYGIIQNFVVIMGYWTAAWITISVEEEYIFRRRNGGYDWSVWNDPKKLPVGLAACIAFLAGWAGAVLGMWQTWFTGPIAKLVASGIDIGIPLSISWTALIYPPLRYAELRYFNR</sequence>
<feature type="transmembrane region" description="Helical" evidence="10">
    <location>
        <begin position="197"/>
        <end position="221"/>
    </location>
</feature>
<keyword evidence="5 10" id="KW-0812">Transmembrane</keyword>
<feature type="transmembrane region" description="Helical" evidence="10">
    <location>
        <begin position="351"/>
        <end position="371"/>
    </location>
</feature>
<keyword evidence="3 8" id="KW-0813">Transport</keyword>
<dbReference type="GO" id="GO:0005886">
    <property type="term" value="C:plasma membrane"/>
    <property type="evidence" value="ECO:0007669"/>
    <property type="project" value="TreeGrafter"/>
</dbReference>
<feature type="transmembrane region" description="Helical" evidence="10">
    <location>
        <begin position="165"/>
        <end position="185"/>
    </location>
</feature>
<dbReference type="PIRSF" id="PIRSF002744">
    <property type="entry name" value="Pur-cyt_permease"/>
    <property type="match status" value="1"/>
</dbReference>
<evidence type="ECO:0000256" key="4">
    <source>
        <dbReference type="ARBA" id="ARBA00022553"/>
    </source>
</evidence>
<dbReference type="InterPro" id="IPR001248">
    <property type="entry name" value="Pur-cyt_permease"/>
</dbReference>
<evidence type="ECO:0000256" key="8">
    <source>
        <dbReference type="PIRNR" id="PIRNR002744"/>
    </source>
</evidence>
<reference evidence="11" key="1">
    <citation type="submission" date="2022-12" db="EMBL/GenBank/DDBJ databases">
        <authorList>
            <person name="Petersen C."/>
        </authorList>
    </citation>
    <scope>NUCLEOTIDE SEQUENCE</scope>
    <source>
        <strain evidence="11">IBT 21472</strain>
    </source>
</reference>
<evidence type="ECO:0000256" key="6">
    <source>
        <dbReference type="ARBA" id="ARBA00022989"/>
    </source>
</evidence>
<comment type="similarity">
    <text evidence="2 8">Belongs to the purine-cytosine permease (2.A.39) family.</text>
</comment>
<dbReference type="AlphaFoldDB" id="A0A9W9HJJ7"/>
<keyword evidence="6 10" id="KW-1133">Transmembrane helix</keyword>
<dbReference type="FunFam" id="1.10.4160.10:FF:000002">
    <property type="entry name" value="Purine-cytosine permease fcyB"/>
    <property type="match status" value="1"/>
</dbReference>
<evidence type="ECO:0000256" key="1">
    <source>
        <dbReference type="ARBA" id="ARBA00004141"/>
    </source>
</evidence>
<proteinExistence type="inferred from homology"/>
<evidence type="ECO:0000256" key="5">
    <source>
        <dbReference type="ARBA" id="ARBA00022692"/>
    </source>
</evidence>
<protein>
    <submittedName>
        <fullName evidence="11">Uncharacterized protein</fullName>
    </submittedName>
</protein>
<gene>
    <name evidence="11" type="ORF">N7476_003696</name>
</gene>
<feature type="transmembrane region" description="Helical" evidence="10">
    <location>
        <begin position="122"/>
        <end position="144"/>
    </location>
</feature>
<accession>A0A9W9HJJ7</accession>
<evidence type="ECO:0000313" key="12">
    <source>
        <dbReference type="Proteomes" id="UP001147746"/>
    </source>
</evidence>
<feature type="transmembrane region" description="Helical" evidence="10">
    <location>
        <begin position="417"/>
        <end position="436"/>
    </location>
</feature>
<dbReference type="PANTHER" id="PTHR31806">
    <property type="entry name" value="PURINE-CYTOSINE PERMEASE FCY2-RELATED"/>
    <property type="match status" value="1"/>
</dbReference>
<dbReference type="EMBL" id="JAPZBO010000002">
    <property type="protein sequence ID" value="KAJ5325096.1"/>
    <property type="molecule type" value="Genomic_DNA"/>
</dbReference>
<evidence type="ECO:0000256" key="7">
    <source>
        <dbReference type="ARBA" id="ARBA00023136"/>
    </source>
</evidence>